<keyword evidence="8" id="KW-1185">Reference proteome</keyword>
<dbReference type="SUPFAM" id="SSF46689">
    <property type="entry name" value="Homeodomain-like"/>
    <property type="match status" value="1"/>
</dbReference>
<feature type="compositionally biased region" description="Low complexity" evidence="5">
    <location>
        <begin position="1"/>
        <end position="17"/>
    </location>
</feature>
<protein>
    <submittedName>
        <fullName evidence="7">TetR family transcriptional regulator</fullName>
    </submittedName>
</protein>
<dbReference type="PANTHER" id="PTHR30055">
    <property type="entry name" value="HTH-TYPE TRANSCRIPTIONAL REGULATOR RUTR"/>
    <property type="match status" value="1"/>
</dbReference>
<organism evidence="7 8">
    <name type="scientific">Antricoccus suffuscus</name>
    <dbReference type="NCBI Taxonomy" id="1629062"/>
    <lineage>
        <taxon>Bacteria</taxon>
        <taxon>Bacillati</taxon>
        <taxon>Actinomycetota</taxon>
        <taxon>Actinomycetes</taxon>
        <taxon>Geodermatophilales</taxon>
        <taxon>Antricoccaceae</taxon>
        <taxon>Antricoccus</taxon>
    </lineage>
</organism>
<dbReference type="PRINTS" id="PR00455">
    <property type="entry name" value="HTHTETR"/>
</dbReference>
<dbReference type="RefSeq" id="WP_106348126.1">
    <property type="nucleotide sequence ID" value="NZ_PVUE01000003.1"/>
</dbReference>
<dbReference type="AlphaFoldDB" id="A0A2T1A3I1"/>
<evidence type="ECO:0000256" key="4">
    <source>
        <dbReference type="PROSITE-ProRule" id="PRU00335"/>
    </source>
</evidence>
<keyword evidence="1" id="KW-0805">Transcription regulation</keyword>
<feature type="DNA-binding region" description="H-T-H motif" evidence="4">
    <location>
        <begin position="48"/>
        <end position="67"/>
    </location>
</feature>
<dbReference type="InterPro" id="IPR049445">
    <property type="entry name" value="TetR_SbtR-like_C"/>
</dbReference>
<dbReference type="InterPro" id="IPR001647">
    <property type="entry name" value="HTH_TetR"/>
</dbReference>
<accession>A0A2T1A3I1</accession>
<reference evidence="7 8" key="1">
    <citation type="submission" date="2018-03" db="EMBL/GenBank/DDBJ databases">
        <title>Genomic Encyclopedia of Archaeal and Bacterial Type Strains, Phase II (KMG-II): from individual species to whole genera.</title>
        <authorList>
            <person name="Goeker M."/>
        </authorList>
    </citation>
    <scope>NUCLEOTIDE SEQUENCE [LARGE SCALE GENOMIC DNA]</scope>
    <source>
        <strain evidence="7 8">DSM 100065</strain>
    </source>
</reference>
<keyword evidence="2 4" id="KW-0238">DNA-binding</keyword>
<dbReference type="PROSITE" id="PS50977">
    <property type="entry name" value="HTH_TETR_2"/>
    <property type="match status" value="1"/>
</dbReference>
<evidence type="ECO:0000256" key="5">
    <source>
        <dbReference type="SAM" id="MobiDB-lite"/>
    </source>
</evidence>
<gene>
    <name evidence="7" type="ORF">CLV47_103229</name>
</gene>
<dbReference type="Proteomes" id="UP000237752">
    <property type="component" value="Unassembled WGS sequence"/>
</dbReference>
<dbReference type="EMBL" id="PVUE01000003">
    <property type="protein sequence ID" value="PRZ43171.1"/>
    <property type="molecule type" value="Genomic_DNA"/>
</dbReference>
<dbReference type="SUPFAM" id="SSF48498">
    <property type="entry name" value="Tetracyclin repressor-like, C-terminal domain"/>
    <property type="match status" value="1"/>
</dbReference>
<feature type="domain" description="HTH tetR-type" evidence="6">
    <location>
        <begin position="26"/>
        <end position="85"/>
    </location>
</feature>
<dbReference type="InterPro" id="IPR009057">
    <property type="entry name" value="Homeodomain-like_sf"/>
</dbReference>
<evidence type="ECO:0000313" key="7">
    <source>
        <dbReference type="EMBL" id="PRZ43171.1"/>
    </source>
</evidence>
<proteinExistence type="predicted"/>
<dbReference type="Pfam" id="PF21597">
    <property type="entry name" value="TetR_C_43"/>
    <property type="match status" value="1"/>
</dbReference>
<evidence type="ECO:0000259" key="6">
    <source>
        <dbReference type="PROSITE" id="PS50977"/>
    </source>
</evidence>
<keyword evidence="3" id="KW-0804">Transcription</keyword>
<dbReference type="GO" id="GO:0000976">
    <property type="term" value="F:transcription cis-regulatory region binding"/>
    <property type="evidence" value="ECO:0007669"/>
    <property type="project" value="TreeGrafter"/>
</dbReference>
<dbReference type="GO" id="GO:0003700">
    <property type="term" value="F:DNA-binding transcription factor activity"/>
    <property type="evidence" value="ECO:0007669"/>
    <property type="project" value="TreeGrafter"/>
</dbReference>
<evidence type="ECO:0000256" key="2">
    <source>
        <dbReference type="ARBA" id="ARBA00023125"/>
    </source>
</evidence>
<dbReference type="Gene3D" id="1.10.357.10">
    <property type="entry name" value="Tetracycline Repressor, domain 2"/>
    <property type="match status" value="1"/>
</dbReference>
<name>A0A2T1A3I1_9ACTN</name>
<dbReference type="OrthoDB" id="9795011at2"/>
<dbReference type="Pfam" id="PF00440">
    <property type="entry name" value="TetR_N"/>
    <property type="match status" value="1"/>
</dbReference>
<evidence type="ECO:0000256" key="3">
    <source>
        <dbReference type="ARBA" id="ARBA00023163"/>
    </source>
</evidence>
<evidence type="ECO:0000313" key="8">
    <source>
        <dbReference type="Proteomes" id="UP000237752"/>
    </source>
</evidence>
<dbReference type="PANTHER" id="PTHR30055:SF234">
    <property type="entry name" value="HTH-TYPE TRANSCRIPTIONAL REGULATOR BETI"/>
    <property type="match status" value="1"/>
</dbReference>
<dbReference type="InterPro" id="IPR036271">
    <property type="entry name" value="Tet_transcr_reg_TetR-rel_C_sf"/>
</dbReference>
<comment type="caution">
    <text evidence="7">The sequence shown here is derived from an EMBL/GenBank/DDBJ whole genome shotgun (WGS) entry which is preliminary data.</text>
</comment>
<evidence type="ECO:0000256" key="1">
    <source>
        <dbReference type="ARBA" id="ARBA00023015"/>
    </source>
</evidence>
<sequence length="198" mass="21546">MSSSAPASSGTTVSATTGRPMRADARRNYELLVEAAKAVLVENDGDAPLEDIARRAGVGIGTLYRHFPKRLDLLEAVYREEVDALAHSKDQLAADVSPWEGLDRWLHLLVGYVATKRVLFQELVDAIGKESELLTHSRAVMMDSTAAMLKAAQDAGVARADVRPDDLVRIVGGCTMMPHVAPDQQERMVQIVLDGVRI</sequence>
<feature type="region of interest" description="Disordered" evidence="5">
    <location>
        <begin position="1"/>
        <end position="20"/>
    </location>
</feature>
<dbReference type="InterPro" id="IPR050109">
    <property type="entry name" value="HTH-type_TetR-like_transc_reg"/>
</dbReference>